<protein>
    <submittedName>
        <fullName evidence="1">HEAT repeat domain-containing protein</fullName>
    </submittedName>
</protein>
<comment type="caution">
    <text evidence="1">The sequence shown here is derived from an EMBL/GenBank/DDBJ whole genome shotgun (WGS) entry which is preliminary data.</text>
</comment>
<organism evidence="1 2">
    <name type="scientific">Paenibacillus oceani</name>
    <dbReference type="NCBI Taxonomy" id="2772510"/>
    <lineage>
        <taxon>Bacteria</taxon>
        <taxon>Bacillati</taxon>
        <taxon>Bacillota</taxon>
        <taxon>Bacilli</taxon>
        <taxon>Bacillales</taxon>
        <taxon>Paenibacillaceae</taxon>
        <taxon>Paenibacillus</taxon>
    </lineage>
</organism>
<gene>
    <name evidence="1" type="ORF">IDH45_11175</name>
</gene>
<evidence type="ECO:0000313" key="2">
    <source>
        <dbReference type="Proteomes" id="UP000639396"/>
    </source>
</evidence>
<evidence type="ECO:0000313" key="1">
    <source>
        <dbReference type="EMBL" id="MBD2862545.1"/>
    </source>
</evidence>
<sequence length="623" mass="68665">MSILVLTDLHREVRRLFIAGSGLAAGDLRLAKLVPQLRHLSGTAPVLGKVADAVSQLCEADRERAPGKLLELGALLHAILYTQGDADTKGGFREFEPYEPLGGDAGSGAFALATPATFRQLKPLIDALTERGSGRLEVIRQACEAGLFADMRTHVPAVIALEDPSSEIAEFVAAHVLPAIGTPALPILDNRLELEGGRGDARKLQLIHRLTNAGAEELVVRAASEGSQEVRIAAIELLADYPGQEAYLLEQSRDKKKEVRRAALHALAGLGTGNAAARLLEALRSKDQDIAVEPVRLCGNERLTAEVIGYAAALTDQLRSEGQADASADKAAKEKAAAAAAEKLHYALQALDGKREPAVAAFLMNLVPDTTLPAKEAANLREQAAGLLLDMETSGTDLFLHDLRDRRDLRLLSYSFRAAMRALTAAEWYDAYEPFVRNRKQAEAKELLEVMRNAALRFDIMEDHDEERERSPKEWDGRWIYRFIELDETELVCRLVQGPDDKVEAYLSGKFAAEPKLIKHGTVHILLALFRLGHAEAAELTMKAFEAMTSRQLYYLDREKAALLLQLPREYADRLRMYAEGLAYEGVKNEMLEIAELIGAKPEQPEQTTKGAGWIEWIKRKMY</sequence>
<dbReference type="AlphaFoldDB" id="A0A927C7C2"/>
<keyword evidence="2" id="KW-1185">Reference proteome</keyword>
<reference evidence="1" key="1">
    <citation type="submission" date="2020-09" db="EMBL/GenBank/DDBJ databases">
        <title>A novel bacterium of genus Paenibacillus, isolated from South China Sea.</title>
        <authorList>
            <person name="Huang H."/>
            <person name="Mo K."/>
            <person name="Hu Y."/>
        </authorList>
    </citation>
    <scope>NUCLEOTIDE SEQUENCE</scope>
    <source>
        <strain evidence="1">IB182363</strain>
    </source>
</reference>
<dbReference type="RefSeq" id="WP_190927554.1">
    <property type="nucleotide sequence ID" value="NZ_JACXJA010000013.1"/>
</dbReference>
<dbReference type="InterPro" id="IPR016024">
    <property type="entry name" value="ARM-type_fold"/>
</dbReference>
<proteinExistence type="predicted"/>
<dbReference type="SUPFAM" id="SSF48371">
    <property type="entry name" value="ARM repeat"/>
    <property type="match status" value="1"/>
</dbReference>
<name>A0A927C7C2_9BACL</name>
<dbReference type="InterPro" id="IPR011989">
    <property type="entry name" value="ARM-like"/>
</dbReference>
<accession>A0A927C7C2</accession>
<dbReference type="Gene3D" id="1.25.10.10">
    <property type="entry name" value="Leucine-rich Repeat Variant"/>
    <property type="match status" value="1"/>
</dbReference>
<dbReference type="Proteomes" id="UP000639396">
    <property type="component" value="Unassembled WGS sequence"/>
</dbReference>
<dbReference type="Pfam" id="PF13646">
    <property type="entry name" value="HEAT_2"/>
    <property type="match status" value="1"/>
</dbReference>
<dbReference type="EMBL" id="JACXJA010000013">
    <property type="protein sequence ID" value="MBD2862545.1"/>
    <property type="molecule type" value="Genomic_DNA"/>
</dbReference>